<name>A0ABU9MRY5_9GAMM</name>
<feature type="domain" description="ShlB POTRA" evidence="7">
    <location>
        <begin position="163"/>
        <end position="217"/>
    </location>
</feature>
<dbReference type="InterPro" id="IPR013686">
    <property type="entry name" value="Polypept-transport_assoc_ShlB"/>
</dbReference>
<evidence type="ECO:0000313" key="9">
    <source>
        <dbReference type="Proteomes" id="UP001468095"/>
    </source>
</evidence>
<accession>A0ABU9MRY5</accession>
<dbReference type="Proteomes" id="UP001468095">
    <property type="component" value="Unassembled WGS sequence"/>
</dbReference>
<evidence type="ECO:0000259" key="7">
    <source>
        <dbReference type="Pfam" id="PF17287"/>
    </source>
</evidence>
<keyword evidence="9" id="KW-1185">Reference proteome</keyword>
<feature type="domain" description="Haemolysin activator HlyB C-terminal" evidence="5">
    <location>
        <begin position="223"/>
        <end position="537"/>
    </location>
</feature>
<dbReference type="Gene3D" id="2.40.160.50">
    <property type="entry name" value="membrane protein fhac: a member of the omp85/tpsb transporter family"/>
    <property type="match status" value="1"/>
</dbReference>
<dbReference type="PANTHER" id="PTHR34597:SF3">
    <property type="entry name" value="OUTER MEMBRANE TRANSPORTER CDIB"/>
    <property type="match status" value="1"/>
</dbReference>
<dbReference type="Pfam" id="PF03865">
    <property type="entry name" value="ShlB"/>
    <property type="match status" value="1"/>
</dbReference>
<keyword evidence="3" id="KW-0998">Cell outer membrane</keyword>
<keyword evidence="4" id="KW-0732">Signal</keyword>
<evidence type="ECO:0000256" key="4">
    <source>
        <dbReference type="SAM" id="SignalP"/>
    </source>
</evidence>
<evidence type="ECO:0000256" key="2">
    <source>
        <dbReference type="ARBA" id="ARBA00022692"/>
    </source>
</evidence>
<feature type="chain" id="PRO_5045138057" evidence="4">
    <location>
        <begin position="35"/>
        <end position="573"/>
    </location>
</feature>
<dbReference type="RefSeq" id="WP_238585877.1">
    <property type="nucleotide sequence ID" value="NZ_JBCGBG010000009.1"/>
</dbReference>
<dbReference type="InterPro" id="IPR035251">
    <property type="entry name" value="ShlB_POTRA"/>
</dbReference>
<organism evidence="8 9">
    <name type="scientific">Pantoea brenneri</name>
    <dbReference type="NCBI Taxonomy" id="472694"/>
    <lineage>
        <taxon>Bacteria</taxon>
        <taxon>Pseudomonadati</taxon>
        <taxon>Pseudomonadota</taxon>
        <taxon>Gammaproteobacteria</taxon>
        <taxon>Enterobacterales</taxon>
        <taxon>Erwiniaceae</taxon>
        <taxon>Pantoea</taxon>
    </lineage>
</organism>
<evidence type="ECO:0000313" key="8">
    <source>
        <dbReference type="EMBL" id="MEL7698268.1"/>
    </source>
</evidence>
<feature type="signal peptide" evidence="4">
    <location>
        <begin position="1"/>
        <end position="34"/>
    </location>
</feature>
<keyword evidence="2" id="KW-0812">Transmembrane</keyword>
<sequence>MMALKSITKKQKRLFLIINLFTLSAFSFSGLANAVLPVAEKNSEANALLQDQIRKQQLIPKPQKSVSEKKGIERQAIRFPHESNCYQIDKVYLRQDSKKLHLEKLRYFTSQAEGQCLGIAGINLLAKTLQNEIIRLGYITTRVNLPNQNLSDHALTFEINAGKIGNIVVNKASGDYISLRNTLPLKAGDILELSDLEQGSFNLQRVPGSQVRINVSPGREKNKSDLYIQREQDKYWQVGAWINDAGSVSTGRYQGGAALYLNNITSLSDTLYASYGHDIAPKHTVKGNSNKSIGYSVPWGYWWLDLYASQSQYQQYMIGNWTNWRLNNKNSYYSAQLNRLLSRTEHQTTTAGLQIFNTESRYALNGFDLVSMHKKNAGWKAVLQHQLSYDNAGLAASLSYQKKMPWFNSHQTVEQEYKLIDKEGRIVTLDLQGSVNFLFYGNWLNYSPHFSLQYSPDNVSSLSRFSLANRWTVRGFDGENSLQDNKGWYWRNDISWIFPDKAIQPYIGVDAGQVYGHQSQQYYNGKTVIGSVVGLRGKYQQTYLDLFSGTPLKKPQGFHTDPLTLGFSLQWKY</sequence>
<dbReference type="Pfam" id="PF17287">
    <property type="entry name" value="POTRA_3"/>
    <property type="match status" value="1"/>
</dbReference>
<protein>
    <submittedName>
        <fullName evidence="8">ShlB/FhaC/HecB family hemolysin secretion/activation protein</fullName>
    </submittedName>
</protein>
<dbReference type="InterPro" id="IPR051544">
    <property type="entry name" value="TPS_OM_transporter"/>
</dbReference>
<dbReference type="PIRSF" id="PIRSF029745">
    <property type="entry name" value="FhaC"/>
    <property type="match status" value="1"/>
</dbReference>
<feature type="domain" description="Polypeptide-transport-associated ShlB-type" evidence="6">
    <location>
        <begin position="88"/>
        <end position="160"/>
    </location>
</feature>
<reference evidence="8 9" key="1">
    <citation type="submission" date="2024-04" db="EMBL/GenBank/DDBJ databases">
        <authorList>
            <person name="Suleimanova A.D."/>
            <person name="Pudova D.S."/>
            <person name="Shagimardanova E.I."/>
            <person name="Sharipova M.R."/>
        </authorList>
    </citation>
    <scope>NUCLEOTIDE SEQUENCE [LARGE SCALE GENOMIC DNA]</scope>
    <source>
        <strain evidence="8 9">3.1</strain>
    </source>
</reference>
<evidence type="ECO:0000259" key="6">
    <source>
        <dbReference type="Pfam" id="PF08479"/>
    </source>
</evidence>
<dbReference type="InterPro" id="IPR027282">
    <property type="entry name" value="TPS"/>
</dbReference>
<dbReference type="PANTHER" id="PTHR34597">
    <property type="entry name" value="SLR1661 PROTEIN"/>
    <property type="match status" value="1"/>
</dbReference>
<comment type="caution">
    <text evidence="8">The sequence shown here is derived from an EMBL/GenBank/DDBJ whole genome shotgun (WGS) entry which is preliminary data.</text>
</comment>
<evidence type="ECO:0000259" key="5">
    <source>
        <dbReference type="Pfam" id="PF03865"/>
    </source>
</evidence>
<keyword evidence="1" id="KW-1134">Transmembrane beta strand</keyword>
<dbReference type="EMBL" id="JBCGBG010000009">
    <property type="protein sequence ID" value="MEL7698268.1"/>
    <property type="molecule type" value="Genomic_DNA"/>
</dbReference>
<proteinExistence type="predicted"/>
<dbReference type="Gene3D" id="3.10.20.310">
    <property type="entry name" value="membrane protein fhac"/>
    <property type="match status" value="1"/>
</dbReference>
<evidence type="ECO:0000256" key="3">
    <source>
        <dbReference type="ARBA" id="ARBA00023237"/>
    </source>
</evidence>
<gene>
    <name evidence="8" type="ORF">AABB92_21735</name>
</gene>
<keyword evidence="1" id="KW-0472">Membrane</keyword>
<dbReference type="InterPro" id="IPR005565">
    <property type="entry name" value="Hemolysn_activator_HlyB_C"/>
</dbReference>
<dbReference type="Pfam" id="PF08479">
    <property type="entry name" value="POTRA_2"/>
    <property type="match status" value="1"/>
</dbReference>
<evidence type="ECO:0000256" key="1">
    <source>
        <dbReference type="ARBA" id="ARBA00022452"/>
    </source>
</evidence>